<evidence type="ECO:0000313" key="2">
    <source>
        <dbReference type="EMBL" id="KAK4042171.1"/>
    </source>
</evidence>
<organism evidence="2 3">
    <name type="scientific">Parachaetomium inaequale</name>
    <dbReference type="NCBI Taxonomy" id="2588326"/>
    <lineage>
        <taxon>Eukaryota</taxon>
        <taxon>Fungi</taxon>
        <taxon>Dikarya</taxon>
        <taxon>Ascomycota</taxon>
        <taxon>Pezizomycotina</taxon>
        <taxon>Sordariomycetes</taxon>
        <taxon>Sordariomycetidae</taxon>
        <taxon>Sordariales</taxon>
        <taxon>Chaetomiaceae</taxon>
        <taxon>Parachaetomium</taxon>
    </lineage>
</organism>
<dbReference type="AlphaFoldDB" id="A0AAN6SU32"/>
<comment type="caution">
    <text evidence="2">The sequence shown here is derived from an EMBL/GenBank/DDBJ whole genome shotgun (WGS) entry which is preliminary data.</text>
</comment>
<gene>
    <name evidence="2" type="ORF">C8A01DRAFT_14184</name>
</gene>
<keyword evidence="3" id="KW-1185">Reference proteome</keyword>
<sequence length="88" mass="9936">MEVCYCANYYILKSGTSLTPGRLPDDCLWLASQSRSHEERDDHSERSSFSTSRRPSWPFRGLSLASSSKKPTSDAGIWWNGKTSFRTG</sequence>
<dbReference type="EMBL" id="MU854345">
    <property type="protein sequence ID" value="KAK4042171.1"/>
    <property type="molecule type" value="Genomic_DNA"/>
</dbReference>
<evidence type="ECO:0000313" key="3">
    <source>
        <dbReference type="Proteomes" id="UP001303115"/>
    </source>
</evidence>
<feature type="region of interest" description="Disordered" evidence="1">
    <location>
        <begin position="34"/>
        <end position="88"/>
    </location>
</feature>
<feature type="compositionally biased region" description="Basic and acidic residues" evidence="1">
    <location>
        <begin position="35"/>
        <end position="46"/>
    </location>
</feature>
<accession>A0AAN6SU32</accession>
<proteinExistence type="predicted"/>
<reference evidence="3" key="1">
    <citation type="journal article" date="2023" name="Mol. Phylogenet. Evol.">
        <title>Genome-scale phylogeny and comparative genomics of the fungal order Sordariales.</title>
        <authorList>
            <person name="Hensen N."/>
            <person name="Bonometti L."/>
            <person name="Westerberg I."/>
            <person name="Brannstrom I.O."/>
            <person name="Guillou S."/>
            <person name="Cros-Aarteil S."/>
            <person name="Calhoun S."/>
            <person name="Haridas S."/>
            <person name="Kuo A."/>
            <person name="Mondo S."/>
            <person name="Pangilinan J."/>
            <person name="Riley R."/>
            <person name="LaButti K."/>
            <person name="Andreopoulos B."/>
            <person name="Lipzen A."/>
            <person name="Chen C."/>
            <person name="Yan M."/>
            <person name="Daum C."/>
            <person name="Ng V."/>
            <person name="Clum A."/>
            <person name="Steindorff A."/>
            <person name="Ohm R.A."/>
            <person name="Martin F."/>
            <person name="Silar P."/>
            <person name="Natvig D.O."/>
            <person name="Lalanne C."/>
            <person name="Gautier V."/>
            <person name="Ament-Velasquez S.L."/>
            <person name="Kruys A."/>
            <person name="Hutchinson M.I."/>
            <person name="Powell A.J."/>
            <person name="Barry K."/>
            <person name="Miller A.N."/>
            <person name="Grigoriev I.V."/>
            <person name="Debuchy R."/>
            <person name="Gladieux P."/>
            <person name="Hiltunen Thoren M."/>
            <person name="Johannesson H."/>
        </authorList>
    </citation>
    <scope>NUCLEOTIDE SEQUENCE [LARGE SCALE GENOMIC DNA]</scope>
    <source>
        <strain evidence="3">CBS 284.82</strain>
    </source>
</reference>
<protein>
    <submittedName>
        <fullName evidence="2">Uncharacterized protein</fullName>
    </submittedName>
</protein>
<name>A0AAN6SU32_9PEZI</name>
<dbReference type="Proteomes" id="UP001303115">
    <property type="component" value="Unassembled WGS sequence"/>
</dbReference>
<evidence type="ECO:0000256" key="1">
    <source>
        <dbReference type="SAM" id="MobiDB-lite"/>
    </source>
</evidence>